<dbReference type="Proteomes" id="UP000076580">
    <property type="component" value="Chromosome 01"/>
</dbReference>
<dbReference type="GeneID" id="63713818"/>
<dbReference type="PANTHER" id="PTHR47842">
    <property type="entry name" value="EXPRESSED PROTEIN"/>
    <property type="match status" value="1"/>
</dbReference>
<dbReference type="InterPro" id="IPR029058">
    <property type="entry name" value="AB_hydrolase_fold"/>
</dbReference>
<evidence type="ECO:0000313" key="1">
    <source>
        <dbReference type="EMBL" id="KYK60041.1"/>
    </source>
</evidence>
<dbReference type="InParanoid" id="A0A151GSJ3"/>
<reference evidence="1 2" key="1">
    <citation type="journal article" date="2016" name="Sci. Rep.">
        <title>Insights into Adaptations to a Near-Obligate Nematode Endoparasitic Lifestyle from the Finished Genome of Drechmeria coniospora.</title>
        <authorList>
            <person name="Zhang L."/>
            <person name="Zhou Z."/>
            <person name="Guo Q."/>
            <person name="Fokkens L."/>
            <person name="Miskei M."/>
            <person name="Pocsi I."/>
            <person name="Zhang W."/>
            <person name="Chen M."/>
            <person name="Wang L."/>
            <person name="Sun Y."/>
            <person name="Donzelli B.G."/>
            <person name="Gibson D.M."/>
            <person name="Nelson D.R."/>
            <person name="Luo J.G."/>
            <person name="Rep M."/>
            <person name="Liu H."/>
            <person name="Yang S."/>
            <person name="Wang J."/>
            <person name="Krasnoff S.B."/>
            <person name="Xu Y."/>
            <person name="Molnar I."/>
            <person name="Lin M."/>
        </authorList>
    </citation>
    <scope>NUCLEOTIDE SEQUENCE [LARGE SCALE GENOMIC DNA]</scope>
    <source>
        <strain evidence="1 2">ARSEF 6962</strain>
    </source>
</reference>
<evidence type="ECO:0008006" key="3">
    <source>
        <dbReference type="Google" id="ProtNLM"/>
    </source>
</evidence>
<organism evidence="1 2">
    <name type="scientific">Drechmeria coniospora</name>
    <name type="common">Nematophagous fungus</name>
    <name type="synonym">Meria coniospora</name>
    <dbReference type="NCBI Taxonomy" id="98403"/>
    <lineage>
        <taxon>Eukaryota</taxon>
        <taxon>Fungi</taxon>
        <taxon>Dikarya</taxon>
        <taxon>Ascomycota</taxon>
        <taxon>Pezizomycotina</taxon>
        <taxon>Sordariomycetes</taxon>
        <taxon>Hypocreomycetidae</taxon>
        <taxon>Hypocreales</taxon>
        <taxon>Ophiocordycipitaceae</taxon>
        <taxon>Drechmeria</taxon>
    </lineage>
</organism>
<dbReference type="SUPFAM" id="SSF53474">
    <property type="entry name" value="alpha/beta-Hydrolases"/>
    <property type="match status" value="1"/>
</dbReference>
<accession>A0A151GSJ3</accession>
<name>A0A151GSJ3_DRECN</name>
<dbReference type="AlphaFoldDB" id="A0A151GSJ3"/>
<protein>
    <recommendedName>
        <fullName evidence="3">DUF676 domain-containing protein</fullName>
    </recommendedName>
</protein>
<gene>
    <name evidence="1" type="ORF">DCS_01175</name>
</gene>
<comment type="caution">
    <text evidence="1">The sequence shown here is derived from an EMBL/GenBank/DDBJ whole genome shotgun (WGS) entry which is preliminary data.</text>
</comment>
<keyword evidence="2" id="KW-1185">Reference proteome</keyword>
<dbReference type="RefSeq" id="XP_040659393.1">
    <property type="nucleotide sequence ID" value="XM_040798510.1"/>
</dbReference>
<sequence>MKLPHLQRTRRSINLQGAKVDSNNPVLRAHSLRMDGVVADVSAANHERPIVLFGKRLLTSNQEHKFATSTNPNTLPSYSTDEDANRHGRVDAYCGLDGGNMKKTLVLCFIHGFKGGESTFGADYAFAEHLRGVVAQKLPKLEVRLLVYPKYETRGDLGQCVSRFRDWLEEKVIDLEVTAGTPSPTVDPSVRTVLVGHSMGGIVAAEMVIGLASEQPIYSEDGVQKPEAEAMPTLNKLMFPYVQGVLAFDTPFLGISPGVVAHNAEGTYQSYQSAAATFAQLGSLGGSLWGSGSAGSSAAKAATPSPSPSSSWARWGKAAMYAGGAAAVAAGSAAAWVNRDQITTGLSWASSHLEFVGCLARAEELKKRVRCMVRLGDELDVGFANLYTRLGRAVPTKQAGVVGTVLGSKRTFCNLPKSMVAGEWREAVNDKAADETSAHMAMFEPRENPGYDQLSDDAAAFIAQWVRRDWYESSSDVEPPVE</sequence>
<evidence type="ECO:0000313" key="2">
    <source>
        <dbReference type="Proteomes" id="UP000076580"/>
    </source>
</evidence>
<dbReference type="STRING" id="98403.A0A151GSJ3"/>
<proteinExistence type="predicted"/>
<dbReference type="Gene3D" id="3.40.50.1820">
    <property type="entry name" value="alpha/beta hydrolase"/>
    <property type="match status" value="1"/>
</dbReference>
<dbReference type="EMBL" id="LAYC01000001">
    <property type="protein sequence ID" value="KYK60041.1"/>
    <property type="molecule type" value="Genomic_DNA"/>
</dbReference>
<dbReference type="PANTHER" id="PTHR47842:SF1">
    <property type="entry name" value="DUF676 DOMAIN-CONTAINING PROTEIN"/>
    <property type="match status" value="1"/>
</dbReference>